<name>A0A9N9JT27_9GLOM</name>
<dbReference type="AlphaFoldDB" id="A0A9N9JT27"/>
<keyword evidence="2" id="KW-1185">Reference proteome</keyword>
<dbReference type="Proteomes" id="UP000789396">
    <property type="component" value="Unassembled WGS sequence"/>
</dbReference>
<sequence>AYNVSLVSSIMSYKETDQVEVSEINSLDAEVNSSTLLLIKEIINLEVKNLESSTGKMTPMVSSADFDYDPQEVLNNFLERE</sequence>
<accession>A0A9N9JT27</accession>
<protein>
    <submittedName>
        <fullName evidence="1">17825_t:CDS:1</fullName>
    </submittedName>
</protein>
<proteinExistence type="predicted"/>
<organism evidence="1 2">
    <name type="scientific">Racocetra fulgida</name>
    <dbReference type="NCBI Taxonomy" id="60492"/>
    <lineage>
        <taxon>Eukaryota</taxon>
        <taxon>Fungi</taxon>
        <taxon>Fungi incertae sedis</taxon>
        <taxon>Mucoromycota</taxon>
        <taxon>Glomeromycotina</taxon>
        <taxon>Glomeromycetes</taxon>
        <taxon>Diversisporales</taxon>
        <taxon>Gigasporaceae</taxon>
        <taxon>Racocetra</taxon>
    </lineage>
</organism>
<feature type="non-terminal residue" evidence="1">
    <location>
        <position position="81"/>
    </location>
</feature>
<feature type="non-terminal residue" evidence="1">
    <location>
        <position position="1"/>
    </location>
</feature>
<gene>
    <name evidence="1" type="ORF">RFULGI_LOCUS17059</name>
</gene>
<evidence type="ECO:0000313" key="1">
    <source>
        <dbReference type="EMBL" id="CAG8794301.1"/>
    </source>
</evidence>
<dbReference type="EMBL" id="CAJVPZ010064480">
    <property type="protein sequence ID" value="CAG8794301.1"/>
    <property type="molecule type" value="Genomic_DNA"/>
</dbReference>
<comment type="caution">
    <text evidence="1">The sequence shown here is derived from an EMBL/GenBank/DDBJ whole genome shotgun (WGS) entry which is preliminary data.</text>
</comment>
<reference evidence="1" key="1">
    <citation type="submission" date="2021-06" db="EMBL/GenBank/DDBJ databases">
        <authorList>
            <person name="Kallberg Y."/>
            <person name="Tangrot J."/>
            <person name="Rosling A."/>
        </authorList>
    </citation>
    <scope>NUCLEOTIDE SEQUENCE</scope>
    <source>
        <strain evidence="1">IN212</strain>
    </source>
</reference>
<dbReference type="OrthoDB" id="2476105at2759"/>
<evidence type="ECO:0000313" key="2">
    <source>
        <dbReference type="Proteomes" id="UP000789396"/>
    </source>
</evidence>